<dbReference type="AlphaFoldDB" id="M1DVE6"/>
<evidence type="ECO:0000256" key="1">
    <source>
        <dbReference type="SAM" id="MobiDB-lite"/>
    </source>
</evidence>
<proteinExistence type="predicted"/>
<dbReference type="EnsemblPlants" id="PGSC0003DMT400095024">
    <property type="protein sequence ID" value="PGSC0003DMT400095024"/>
    <property type="gene ID" value="PGSC0003DMG400044595"/>
</dbReference>
<feature type="compositionally biased region" description="Polar residues" evidence="1">
    <location>
        <begin position="38"/>
        <end position="58"/>
    </location>
</feature>
<protein>
    <submittedName>
        <fullName evidence="2">Uncharacterized protein</fullName>
    </submittedName>
</protein>
<reference evidence="2" key="2">
    <citation type="submission" date="2015-06" db="UniProtKB">
        <authorList>
            <consortium name="EnsemblPlants"/>
        </authorList>
    </citation>
    <scope>IDENTIFICATION</scope>
    <source>
        <strain evidence="2">DM1-3 516 R44</strain>
    </source>
</reference>
<name>M1DVE6_SOLTU</name>
<reference evidence="3" key="1">
    <citation type="journal article" date="2011" name="Nature">
        <title>Genome sequence and analysis of the tuber crop potato.</title>
        <authorList>
            <consortium name="The Potato Genome Sequencing Consortium"/>
        </authorList>
    </citation>
    <scope>NUCLEOTIDE SEQUENCE [LARGE SCALE GENOMIC DNA]</scope>
    <source>
        <strain evidence="3">cv. DM1-3 516 R44</strain>
    </source>
</reference>
<sequence length="93" mass="10300">MKTFVQQGISVRTTIIKWVNGDYKAVKVDDLNKMTQQKFTSKEQNASQGTTDGDQSEATVGDKFEANDGDESEASKVLMVKNLNLPMTRKGEP</sequence>
<dbReference type="InParanoid" id="M1DVE6"/>
<dbReference type="Gramene" id="PGSC0003DMT400095024">
    <property type="protein sequence ID" value="PGSC0003DMT400095024"/>
    <property type="gene ID" value="PGSC0003DMG400044595"/>
</dbReference>
<dbReference type="Proteomes" id="UP000011115">
    <property type="component" value="Unassembled WGS sequence"/>
</dbReference>
<dbReference type="HOGENOM" id="CLU_2403803_0_0_1"/>
<evidence type="ECO:0000313" key="3">
    <source>
        <dbReference type="Proteomes" id="UP000011115"/>
    </source>
</evidence>
<feature type="region of interest" description="Disordered" evidence="1">
    <location>
        <begin position="38"/>
        <end position="73"/>
    </location>
</feature>
<organism evidence="2 3">
    <name type="scientific">Solanum tuberosum</name>
    <name type="common">Potato</name>
    <dbReference type="NCBI Taxonomy" id="4113"/>
    <lineage>
        <taxon>Eukaryota</taxon>
        <taxon>Viridiplantae</taxon>
        <taxon>Streptophyta</taxon>
        <taxon>Embryophyta</taxon>
        <taxon>Tracheophyta</taxon>
        <taxon>Spermatophyta</taxon>
        <taxon>Magnoliopsida</taxon>
        <taxon>eudicotyledons</taxon>
        <taxon>Gunneridae</taxon>
        <taxon>Pentapetalae</taxon>
        <taxon>asterids</taxon>
        <taxon>lamiids</taxon>
        <taxon>Solanales</taxon>
        <taxon>Solanaceae</taxon>
        <taxon>Solanoideae</taxon>
        <taxon>Solaneae</taxon>
        <taxon>Solanum</taxon>
    </lineage>
</organism>
<keyword evidence="3" id="KW-1185">Reference proteome</keyword>
<dbReference type="PaxDb" id="4113-PGSC0003DMT400095024"/>
<accession>M1DVE6</accession>
<evidence type="ECO:0000313" key="2">
    <source>
        <dbReference type="EnsemblPlants" id="PGSC0003DMT400095024"/>
    </source>
</evidence>